<dbReference type="InterPro" id="IPR023430">
    <property type="entry name" value="Pept_HybD-like_dom_sf"/>
</dbReference>
<evidence type="ECO:0000313" key="2">
    <source>
        <dbReference type="Proteomes" id="UP000239706"/>
    </source>
</evidence>
<protein>
    <recommendedName>
        <fullName evidence="3">Sporulation protein YyaC</fullName>
    </recommendedName>
</protein>
<reference evidence="1 2" key="1">
    <citation type="submission" date="2018-03" db="EMBL/GenBank/DDBJ databases">
        <title>Genome sequence of Clostridium liquoris DSM 100320.</title>
        <authorList>
            <person name="Poehlein A."/>
            <person name="Daniel R."/>
        </authorList>
    </citation>
    <scope>NUCLEOTIDE SEQUENCE [LARGE SCALE GENOMIC DNA]</scope>
    <source>
        <strain evidence="1 2">DSM 100320</strain>
    </source>
</reference>
<proteinExistence type="predicted"/>
<dbReference type="Proteomes" id="UP000239706">
    <property type="component" value="Unassembled WGS sequence"/>
</dbReference>
<dbReference type="NCBIfam" id="TIGR02841">
    <property type="entry name" value="spore_YyaC"/>
    <property type="match status" value="1"/>
</dbReference>
<name>A0A2T0B527_9CLOT</name>
<sequence length="200" mass="22349">MDSYCFYALEETNIDDISKYILDKINGRDKILILCIGSDSCTGDSLGPLTGTLLKKHNCPCTIMGDLENLVDYNNLTQKINYIKDHYKDHFIIAIDASLGDKNNIGKIIIENGSISPATALKSGNCSVGDISIKAVVNRYSSIKYANEYILQQTRLYYVYSMAEILSKAILKAINDNLNSHENVYLKDTRDIFSNSVPSR</sequence>
<dbReference type="RefSeq" id="WP_106063356.1">
    <property type="nucleotide sequence ID" value="NZ_PVXO01000034.1"/>
</dbReference>
<dbReference type="AlphaFoldDB" id="A0A2T0B527"/>
<dbReference type="SUPFAM" id="SSF53163">
    <property type="entry name" value="HybD-like"/>
    <property type="match status" value="1"/>
</dbReference>
<evidence type="ECO:0000313" key="1">
    <source>
        <dbReference type="EMBL" id="PRR78897.1"/>
    </source>
</evidence>
<dbReference type="Gene3D" id="3.40.50.1450">
    <property type="entry name" value="HybD-like"/>
    <property type="match status" value="1"/>
</dbReference>
<evidence type="ECO:0008006" key="3">
    <source>
        <dbReference type="Google" id="ProtNLM"/>
    </source>
</evidence>
<dbReference type="InterPro" id="IPR009665">
    <property type="entry name" value="YyaC"/>
</dbReference>
<dbReference type="Pfam" id="PF06866">
    <property type="entry name" value="DUF1256"/>
    <property type="match status" value="1"/>
</dbReference>
<dbReference type="OrthoDB" id="1905994at2"/>
<dbReference type="EMBL" id="PVXO01000034">
    <property type="protein sequence ID" value="PRR78897.1"/>
    <property type="molecule type" value="Genomic_DNA"/>
</dbReference>
<gene>
    <name evidence="1" type="ORF">CLLI_12360</name>
</gene>
<organism evidence="1 2">
    <name type="scientific">Clostridium liquoris</name>
    <dbReference type="NCBI Taxonomy" id="1289519"/>
    <lineage>
        <taxon>Bacteria</taxon>
        <taxon>Bacillati</taxon>
        <taxon>Bacillota</taxon>
        <taxon>Clostridia</taxon>
        <taxon>Eubacteriales</taxon>
        <taxon>Clostridiaceae</taxon>
        <taxon>Clostridium</taxon>
    </lineage>
</organism>
<accession>A0A2T0B527</accession>
<comment type="caution">
    <text evidence="1">The sequence shown here is derived from an EMBL/GenBank/DDBJ whole genome shotgun (WGS) entry which is preliminary data.</text>
</comment>
<keyword evidence="2" id="KW-1185">Reference proteome</keyword>